<comment type="similarity">
    <text evidence="1">Belongs to the bacterial ribosomal protein bS20 family.</text>
</comment>
<dbReference type="NCBIfam" id="TIGR00029">
    <property type="entry name" value="S20"/>
    <property type="match status" value="1"/>
</dbReference>
<sequence length="80" mass="8569">MPNIKSSVLSVRKDAKTNAANTAKKSEMRTAIKKAKVAKSEGAANAAELVNLAYKKIDKAAKTNLIHKNAAARYKSNLAK</sequence>
<reference evidence="12" key="2">
    <citation type="submission" date="2016-01" db="EMBL/GenBank/DDBJ databases">
        <authorList>
            <person name="Mitreva M."/>
            <person name="Pepin K.H."/>
            <person name="Mihindukulasuriya K.A."/>
            <person name="Fulton R."/>
            <person name="Fronick C."/>
            <person name="O'Laughlin M."/>
            <person name="Miner T."/>
            <person name="Herter B."/>
            <person name="Rosa B.A."/>
            <person name="Cordes M."/>
            <person name="Tomlinson C."/>
            <person name="Wollam A."/>
            <person name="Palsikar V.B."/>
            <person name="Mardis E.R."/>
            <person name="Wilson R.K."/>
        </authorList>
    </citation>
    <scope>NUCLEOTIDE SEQUENCE [LARGE SCALE GENOMIC DNA]</scope>
    <source>
        <strain evidence="12">DNF01167</strain>
    </source>
</reference>
<dbReference type="Proteomes" id="UP000501205">
    <property type="component" value="Chromosome"/>
</dbReference>
<dbReference type="Pfam" id="PF01649">
    <property type="entry name" value="Ribosomal_S20p"/>
    <property type="match status" value="1"/>
</dbReference>
<reference evidence="11 13" key="3">
    <citation type="submission" date="2019-11" db="EMBL/GenBank/DDBJ databases">
        <title>FDA dAtabase for Regulatory Grade micrObial Sequences (FDA-ARGOS): Supporting development and validation of Infectious Disease Dx tests.</title>
        <authorList>
            <person name="Damon A."/>
            <person name="Tallon L."/>
            <person name="Sadzewicz L."/>
            <person name="Vavikolanu K."/>
            <person name="Mehta A."/>
            <person name="Aluvathingal J."/>
            <person name="Nadendla S."/>
            <person name="Myers T."/>
            <person name="Yan Y."/>
            <person name="Sichtig H."/>
        </authorList>
    </citation>
    <scope>NUCLEOTIDE SEQUENCE [LARGE SCALE GENOMIC DNA]</scope>
    <source>
        <strain evidence="11 13">FDAARGOS_740</strain>
    </source>
</reference>
<dbReference type="GO" id="GO:0015935">
    <property type="term" value="C:small ribosomal subunit"/>
    <property type="evidence" value="ECO:0007669"/>
    <property type="project" value="TreeGrafter"/>
</dbReference>
<evidence type="ECO:0000313" key="10">
    <source>
        <dbReference type="EMBL" id="MDB6185620.1"/>
    </source>
</evidence>
<keyword evidence="2" id="KW-0699">rRNA-binding</keyword>
<dbReference type="RefSeq" id="WP_003145397.1">
    <property type="nucleotide sequence ID" value="NZ_CABFLN010000015.1"/>
</dbReference>
<reference evidence="9" key="1">
    <citation type="submission" date="2016-01" db="EMBL/GenBank/DDBJ databases">
        <authorList>
            <person name="Oliw E.H."/>
        </authorList>
    </citation>
    <scope>NUCLEOTIDE SEQUENCE [LARGE SCALE GENOMIC DNA]</scope>
    <source>
        <strain evidence="9">DNF01167</strain>
    </source>
</reference>
<evidence type="ECO:0000313" key="13">
    <source>
        <dbReference type="Proteomes" id="UP000501205"/>
    </source>
</evidence>
<keyword evidence="4 9" id="KW-0689">Ribosomal protein</keyword>
<dbReference type="AlphaFoldDB" id="A0A133ZSA8"/>
<evidence type="ECO:0000256" key="4">
    <source>
        <dbReference type="ARBA" id="ARBA00022980"/>
    </source>
</evidence>
<evidence type="ECO:0000256" key="3">
    <source>
        <dbReference type="ARBA" id="ARBA00022884"/>
    </source>
</evidence>
<reference evidence="10" key="4">
    <citation type="submission" date="2023-08" db="EMBL/GenBank/DDBJ databases">
        <title>Dental plaque isolates bound by oral lectin ZG16B.</title>
        <authorList>
            <person name="Ghosh S."/>
        </authorList>
    </citation>
    <scope>NUCLEOTIDE SEQUENCE</scope>
    <source>
        <strain evidence="10">DP3_5B</strain>
    </source>
</reference>
<dbReference type="Gene3D" id="1.20.58.110">
    <property type="entry name" value="Ribosomal protein S20"/>
    <property type="match status" value="1"/>
</dbReference>
<dbReference type="EMBL" id="JAQMFS010000027">
    <property type="protein sequence ID" value="MDB6185620.1"/>
    <property type="molecule type" value="Genomic_DNA"/>
</dbReference>
<feature type="region of interest" description="Disordered" evidence="8">
    <location>
        <begin position="1"/>
        <end position="29"/>
    </location>
</feature>
<organism evidence="9 12">
    <name type="scientific">Gemella haemolysans</name>
    <dbReference type="NCBI Taxonomy" id="1379"/>
    <lineage>
        <taxon>Bacteria</taxon>
        <taxon>Bacillati</taxon>
        <taxon>Bacillota</taxon>
        <taxon>Bacilli</taxon>
        <taxon>Bacillales</taxon>
        <taxon>Gemellaceae</taxon>
        <taxon>Gemella</taxon>
    </lineage>
</organism>
<keyword evidence="5" id="KW-0687">Ribonucleoprotein</keyword>
<dbReference type="GeneID" id="93287412"/>
<dbReference type="GO" id="GO:0005829">
    <property type="term" value="C:cytosol"/>
    <property type="evidence" value="ECO:0007669"/>
    <property type="project" value="TreeGrafter"/>
</dbReference>
<evidence type="ECO:0000256" key="8">
    <source>
        <dbReference type="SAM" id="MobiDB-lite"/>
    </source>
</evidence>
<accession>A0A133ZSA8</accession>
<dbReference type="SUPFAM" id="SSF46992">
    <property type="entry name" value="Ribosomal protein S20"/>
    <property type="match status" value="1"/>
</dbReference>
<dbReference type="GO" id="GO:0003735">
    <property type="term" value="F:structural constituent of ribosome"/>
    <property type="evidence" value="ECO:0007669"/>
    <property type="project" value="InterPro"/>
</dbReference>
<dbReference type="PATRIC" id="fig|1379.3.peg.1390"/>
<dbReference type="OrthoDB" id="9808392at2"/>
<dbReference type="EMBL" id="CP050965">
    <property type="protein sequence ID" value="QIX87741.1"/>
    <property type="molecule type" value="Genomic_DNA"/>
</dbReference>
<evidence type="ECO:0000313" key="9">
    <source>
        <dbReference type="EMBL" id="KXB58328.1"/>
    </source>
</evidence>
<keyword evidence="3" id="KW-0694">RNA-binding</keyword>
<protein>
    <recommendedName>
        <fullName evidence="6">Small ribosomal subunit protein bS20</fullName>
    </recommendedName>
    <alternativeName>
        <fullName evidence="7">30S ribosomal protein S20</fullName>
    </alternativeName>
</protein>
<dbReference type="PANTHER" id="PTHR33398:SF1">
    <property type="entry name" value="SMALL RIBOSOMAL SUBUNIT PROTEIN BS20C"/>
    <property type="match status" value="1"/>
</dbReference>
<dbReference type="EMBL" id="LSDC01000099">
    <property type="protein sequence ID" value="KXB58328.1"/>
    <property type="molecule type" value="Genomic_DNA"/>
</dbReference>
<keyword evidence="13" id="KW-1185">Reference proteome</keyword>
<evidence type="ECO:0000256" key="5">
    <source>
        <dbReference type="ARBA" id="ARBA00023274"/>
    </source>
</evidence>
<evidence type="ECO:0000313" key="11">
    <source>
        <dbReference type="EMBL" id="QIX87741.1"/>
    </source>
</evidence>
<evidence type="ECO:0000256" key="2">
    <source>
        <dbReference type="ARBA" id="ARBA00022730"/>
    </source>
</evidence>
<proteinExistence type="inferred from homology"/>
<dbReference type="PANTHER" id="PTHR33398">
    <property type="entry name" value="30S RIBOSOMAL PROTEIN S20"/>
    <property type="match status" value="1"/>
</dbReference>
<dbReference type="GO" id="GO:0006412">
    <property type="term" value="P:translation"/>
    <property type="evidence" value="ECO:0007669"/>
    <property type="project" value="InterPro"/>
</dbReference>
<evidence type="ECO:0000256" key="7">
    <source>
        <dbReference type="ARBA" id="ARBA00035343"/>
    </source>
</evidence>
<evidence type="ECO:0000313" key="12">
    <source>
        <dbReference type="Proteomes" id="UP000070355"/>
    </source>
</evidence>
<evidence type="ECO:0000256" key="6">
    <source>
        <dbReference type="ARBA" id="ARBA00035136"/>
    </source>
</evidence>
<dbReference type="Proteomes" id="UP001212217">
    <property type="component" value="Unassembled WGS sequence"/>
</dbReference>
<dbReference type="GO" id="GO:0070181">
    <property type="term" value="F:small ribosomal subunit rRNA binding"/>
    <property type="evidence" value="ECO:0007669"/>
    <property type="project" value="TreeGrafter"/>
</dbReference>
<evidence type="ECO:0000256" key="1">
    <source>
        <dbReference type="ARBA" id="ARBA00007634"/>
    </source>
</evidence>
<dbReference type="InterPro" id="IPR002583">
    <property type="entry name" value="Ribosomal_bS20"/>
</dbReference>
<dbReference type="STRING" id="1379.HMPREF3186_01406"/>
<name>A0A133ZSA8_9BACL</name>
<dbReference type="Proteomes" id="UP000070355">
    <property type="component" value="Unassembled WGS sequence"/>
</dbReference>
<gene>
    <name evidence="10" type="primary">rpsT</name>
    <name evidence="11" type="ORF">FOC48_02750</name>
    <name evidence="9" type="ORF">HMPREF3186_01406</name>
    <name evidence="10" type="ORF">PNO30_02370</name>
</gene>
<dbReference type="InterPro" id="IPR036510">
    <property type="entry name" value="Ribosomal_bS20_sf"/>
</dbReference>